<dbReference type="GO" id="GO:0046872">
    <property type="term" value="F:metal ion binding"/>
    <property type="evidence" value="ECO:0007669"/>
    <property type="project" value="UniProtKB-KW"/>
</dbReference>
<keyword evidence="7 10" id="KW-0479">Metal-binding</keyword>
<dbReference type="SUPFAM" id="SSF53448">
    <property type="entry name" value="Nucleotide-diphospho-sugar transferases"/>
    <property type="match status" value="1"/>
</dbReference>
<dbReference type="RefSeq" id="WP_087862103.1">
    <property type="nucleotide sequence ID" value="NZ_LT859958.1"/>
</dbReference>
<dbReference type="FunFam" id="3.90.550.10:FF:000023">
    <property type="entry name" value="Glucose-1-phosphate thymidylyltransferase"/>
    <property type="match status" value="1"/>
</dbReference>
<dbReference type="KEGG" id="abat:CFX1CAM_1176"/>
<comment type="catalytic activity">
    <reaction evidence="9 10">
        <text>dTTP + alpha-D-glucose 1-phosphate + H(+) = dTDP-alpha-D-glucose + diphosphate</text>
        <dbReference type="Rhea" id="RHEA:15225"/>
        <dbReference type="ChEBI" id="CHEBI:15378"/>
        <dbReference type="ChEBI" id="CHEBI:33019"/>
        <dbReference type="ChEBI" id="CHEBI:37568"/>
        <dbReference type="ChEBI" id="CHEBI:57477"/>
        <dbReference type="ChEBI" id="CHEBI:58601"/>
        <dbReference type="EC" id="2.7.7.24"/>
    </reaction>
</comment>
<evidence type="ECO:0000256" key="2">
    <source>
        <dbReference type="ARBA" id="ARBA00010480"/>
    </source>
</evidence>
<dbReference type="InterPro" id="IPR005835">
    <property type="entry name" value="NTP_transferase_dom"/>
</dbReference>
<protein>
    <recommendedName>
        <fullName evidence="4 10">Glucose-1-phosphate thymidylyltransferase</fullName>
        <ecNumber evidence="3 10">2.7.7.24</ecNumber>
    </recommendedName>
</protein>
<reference evidence="13" key="1">
    <citation type="submission" date="2017-05" db="EMBL/GenBank/DDBJ databases">
        <authorList>
            <person name="Kirkegaard R."/>
            <person name="Mcilroy J S."/>
        </authorList>
    </citation>
    <scope>NUCLEOTIDE SEQUENCE [LARGE SCALE GENOMIC DNA]</scope>
</reference>
<dbReference type="GO" id="GO:0008879">
    <property type="term" value="F:glucose-1-phosphate thymidylyltransferase activity"/>
    <property type="evidence" value="ECO:0007669"/>
    <property type="project" value="UniProtKB-EC"/>
</dbReference>
<evidence type="ECO:0000313" key="13">
    <source>
        <dbReference type="Proteomes" id="UP000195514"/>
    </source>
</evidence>
<evidence type="ECO:0000256" key="9">
    <source>
        <dbReference type="ARBA" id="ARBA00049336"/>
    </source>
</evidence>
<sequence length="290" mass="32299">MKGIILAGGRGTRLFPLTIGVSKQLLPVYDKPMIYYPLSMLMLALIKDILIITTPEDQAQYQRVLGDGSQWGLSFAYKIQTEPRGLADAFIVGEEFIGDQSAALILGDNIFYGHGLPTTLREAAAIEKGAVIFAYPVNDPERYGVVEFDEAGNALSLEEKPVKPRSQFAVPGIYFYDNRVVDFAKNLKPSARGEIEITDLNKIYMELGELRVKELGRGVAWLDAGMHQSLLQAANFVQAVEDRQGMMISCPEEIAYRMGFISKDDLKQLSKTFNGNQYGNYLLRLANEEL</sequence>
<dbReference type="InterPro" id="IPR005907">
    <property type="entry name" value="G1P_thy_trans_s"/>
</dbReference>
<evidence type="ECO:0000256" key="6">
    <source>
        <dbReference type="ARBA" id="ARBA00022695"/>
    </source>
</evidence>
<evidence type="ECO:0000256" key="8">
    <source>
        <dbReference type="ARBA" id="ARBA00022842"/>
    </source>
</evidence>
<dbReference type="Gene3D" id="3.90.550.10">
    <property type="entry name" value="Spore Coat Polysaccharide Biosynthesis Protein SpsA, Chain A"/>
    <property type="match status" value="1"/>
</dbReference>
<evidence type="ECO:0000256" key="3">
    <source>
        <dbReference type="ARBA" id="ARBA00012461"/>
    </source>
</evidence>
<organism evidence="12 13">
    <name type="scientific">Candidatus Brevifilum fermentans</name>
    <dbReference type="NCBI Taxonomy" id="1986204"/>
    <lineage>
        <taxon>Bacteria</taxon>
        <taxon>Bacillati</taxon>
        <taxon>Chloroflexota</taxon>
        <taxon>Anaerolineae</taxon>
        <taxon>Anaerolineales</taxon>
        <taxon>Anaerolineaceae</taxon>
        <taxon>Candidatus Brevifilum</taxon>
    </lineage>
</organism>
<proteinExistence type="inferred from homology"/>
<dbReference type="PANTHER" id="PTHR43532:SF1">
    <property type="entry name" value="GLUCOSE-1-PHOSPHATE THYMIDYLYLTRANSFERASE 1"/>
    <property type="match status" value="1"/>
</dbReference>
<dbReference type="EMBL" id="LT859958">
    <property type="protein sequence ID" value="SMX54241.1"/>
    <property type="molecule type" value="Genomic_DNA"/>
</dbReference>
<keyword evidence="6 10" id="KW-0548">Nucleotidyltransferase</keyword>
<gene>
    <name evidence="12" type="primary">rmlA</name>
    <name evidence="12" type="ORF">CFX1CAM_1176</name>
</gene>
<dbReference type="PANTHER" id="PTHR43532">
    <property type="entry name" value="GLUCOSE-1-PHOSPHATE THYMIDYLYLTRANSFERASE"/>
    <property type="match status" value="1"/>
</dbReference>
<feature type="domain" description="Nucleotidyl transferase" evidence="11">
    <location>
        <begin position="2"/>
        <end position="238"/>
    </location>
</feature>
<dbReference type="Pfam" id="PF00483">
    <property type="entry name" value="NTP_transferase"/>
    <property type="match status" value="1"/>
</dbReference>
<dbReference type="Proteomes" id="UP000195514">
    <property type="component" value="Chromosome I"/>
</dbReference>
<keyword evidence="5 10" id="KW-0808">Transferase</keyword>
<keyword evidence="13" id="KW-1185">Reference proteome</keyword>
<evidence type="ECO:0000256" key="7">
    <source>
        <dbReference type="ARBA" id="ARBA00022723"/>
    </source>
</evidence>
<keyword evidence="8 10" id="KW-0460">Magnesium</keyword>
<comment type="cofactor">
    <cofactor evidence="1">
        <name>Mg(2+)</name>
        <dbReference type="ChEBI" id="CHEBI:18420"/>
    </cofactor>
</comment>
<dbReference type="CDD" id="cd02538">
    <property type="entry name" value="G1P_TT_short"/>
    <property type="match status" value="1"/>
</dbReference>
<evidence type="ECO:0000313" key="12">
    <source>
        <dbReference type="EMBL" id="SMX54241.1"/>
    </source>
</evidence>
<dbReference type="NCBIfam" id="TIGR01207">
    <property type="entry name" value="rmlA"/>
    <property type="match status" value="1"/>
</dbReference>
<dbReference type="EC" id="2.7.7.24" evidence="3 10"/>
<dbReference type="OrthoDB" id="9803871at2"/>
<dbReference type="AlphaFoldDB" id="A0A1Y6K3J0"/>
<name>A0A1Y6K3J0_9CHLR</name>
<comment type="function">
    <text evidence="10">Catalyzes the formation of dTDP-glucose, from dTTP and glucose 1-phosphate, as well as its pyrophosphorolysis.</text>
</comment>
<comment type="similarity">
    <text evidence="2 10">Belongs to the glucose-1-phosphate thymidylyltransferase family.</text>
</comment>
<evidence type="ECO:0000259" key="11">
    <source>
        <dbReference type="Pfam" id="PF00483"/>
    </source>
</evidence>
<evidence type="ECO:0000256" key="4">
    <source>
        <dbReference type="ARBA" id="ARBA00017654"/>
    </source>
</evidence>
<dbReference type="InterPro" id="IPR029044">
    <property type="entry name" value="Nucleotide-diphossugar_trans"/>
</dbReference>
<evidence type="ECO:0000256" key="5">
    <source>
        <dbReference type="ARBA" id="ARBA00022679"/>
    </source>
</evidence>
<accession>A0A1Y6K3J0</accession>
<evidence type="ECO:0000256" key="1">
    <source>
        <dbReference type="ARBA" id="ARBA00001946"/>
    </source>
</evidence>
<evidence type="ECO:0000256" key="10">
    <source>
        <dbReference type="RuleBase" id="RU003706"/>
    </source>
</evidence>